<dbReference type="AlphaFoldDB" id="A0A2P7QN90"/>
<keyword evidence="1 2" id="KW-0732">Signal</keyword>
<dbReference type="Gene3D" id="2.40.128.10">
    <property type="match status" value="2"/>
</dbReference>
<evidence type="ECO:0000256" key="1">
    <source>
        <dbReference type="ARBA" id="ARBA00022729"/>
    </source>
</evidence>
<name>A0A2P7QN90_9SPHN</name>
<feature type="domain" description="Alkaline proteinase inhibitor/ Outer membrane lipoprotein Omp19" evidence="3">
    <location>
        <begin position="28"/>
        <end position="101"/>
    </location>
</feature>
<protein>
    <recommendedName>
        <fullName evidence="3">Alkaline proteinase inhibitor/ Outer membrane lipoprotein Omp19 domain-containing protein</fullName>
    </recommendedName>
</protein>
<keyword evidence="5" id="KW-1185">Reference proteome</keyword>
<reference evidence="4 5" key="1">
    <citation type="submission" date="2018-03" db="EMBL/GenBank/DDBJ databases">
        <title>The draft genome of Sphingosinicella sp. GL-C-18.</title>
        <authorList>
            <person name="Liu L."/>
            <person name="Li L."/>
            <person name="Liang L."/>
            <person name="Zhang X."/>
            <person name="Wang T."/>
        </authorList>
    </citation>
    <scope>NUCLEOTIDE SEQUENCE [LARGE SCALE GENOMIC DNA]</scope>
    <source>
        <strain evidence="4 5">GL-C-18</strain>
    </source>
</reference>
<dbReference type="SUPFAM" id="SSF50882">
    <property type="entry name" value="beta-Barrel protease inhibitors"/>
    <property type="match status" value="2"/>
</dbReference>
<evidence type="ECO:0000313" key="4">
    <source>
        <dbReference type="EMBL" id="PSJ39432.1"/>
    </source>
</evidence>
<comment type="caution">
    <text evidence="4">The sequence shown here is derived from an EMBL/GenBank/DDBJ whole genome shotgun (WGS) entry which is preliminary data.</text>
</comment>
<dbReference type="RefSeq" id="WP_106513333.1">
    <property type="nucleotide sequence ID" value="NZ_PXYI01000004.1"/>
</dbReference>
<evidence type="ECO:0000256" key="2">
    <source>
        <dbReference type="SAM" id="SignalP"/>
    </source>
</evidence>
<sequence length="220" mass="23712">MRGTRVFVALLLATSGAEAQVGDEMIRETAGRWQIIPADGSPACSIVLTATPDGAERWRAQPEPACAARVPASRGVTGWRLADGMVLLDARGRARMTFVEDETAVPTSPDLINPRHYLMPAVAGYTHRLQPAEWAGTWKIMQTGKRSCTITLRQAPPGNGGAAGTVTAACPRGSVPARLERWSLEDLKLILWGKNDLVLAFEPAPHGRWIAEPGAWSLAR</sequence>
<feature type="signal peptide" evidence="2">
    <location>
        <begin position="1"/>
        <end position="19"/>
    </location>
</feature>
<evidence type="ECO:0000259" key="3">
    <source>
        <dbReference type="Pfam" id="PF02974"/>
    </source>
</evidence>
<proteinExistence type="predicted"/>
<dbReference type="OrthoDB" id="8017359at2"/>
<dbReference type="InterPro" id="IPR016085">
    <property type="entry name" value="Protease_inh_B-barrel_dom"/>
</dbReference>
<organism evidence="4 5">
    <name type="scientific">Allosphingosinicella deserti</name>
    <dbReference type="NCBI Taxonomy" id="2116704"/>
    <lineage>
        <taxon>Bacteria</taxon>
        <taxon>Pseudomonadati</taxon>
        <taxon>Pseudomonadota</taxon>
        <taxon>Alphaproteobacteria</taxon>
        <taxon>Sphingomonadales</taxon>
        <taxon>Sphingomonadaceae</taxon>
        <taxon>Allosphingosinicella</taxon>
    </lineage>
</organism>
<accession>A0A2P7QN90</accession>
<dbReference type="InterPro" id="IPR021140">
    <property type="entry name" value="Inh/Omp19"/>
</dbReference>
<dbReference type="GO" id="GO:0004866">
    <property type="term" value="F:endopeptidase inhibitor activity"/>
    <property type="evidence" value="ECO:0007669"/>
    <property type="project" value="InterPro"/>
</dbReference>
<evidence type="ECO:0000313" key="5">
    <source>
        <dbReference type="Proteomes" id="UP000241167"/>
    </source>
</evidence>
<feature type="domain" description="Alkaline proteinase inhibitor/ Outer membrane lipoprotein Omp19" evidence="3">
    <location>
        <begin position="130"/>
        <end position="212"/>
    </location>
</feature>
<dbReference type="Proteomes" id="UP000241167">
    <property type="component" value="Unassembled WGS sequence"/>
</dbReference>
<dbReference type="EMBL" id="PXYI01000004">
    <property type="protein sequence ID" value="PSJ39432.1"/>
    <property type="molecule type" value="Genomic_DNA"/>
</dbReference>
<feature type="chain" id="PRO_5015126164" description="Alkaline proteinase inhibitor/ Outer membrane lipoprotein Omp19 domain-containing protein" evidence="2">
    <location>
        <begin position="20"/>
        <end position="220"/>
    </location>
</feature>
<gene>
    <name evidence="4" type="ORF">C7I55_12500</name>
</gene>
<dbReference type="Pfam" id="PF02974">
    <property type="entry name" value="Inh"/>
    <property type="match status" value="2"/>
</dbReference>